<keyword evidence="2" id="KW-0964">Secreted</keyword>
<dbReference type="GO" id="GO:0005576">
    <property type="term" value="C:extracellular region"/>
    <property type="evidence" value="ECO:0007669"/>
    <property type="project" value="UniProtKB-SubCell"/>
</dbReference>
<dbReference type="InterPro" id="IPR011049">
    <property type="entry name" value="Serralysin-like_metalloprot_C"/>
</dbReference>
<dbReference type="GO" id="GO:0005509">
    <property type="term" value="F:calcium ion binding"/>
    <property type="evidence" value="ECO:0007669"/>
    <property type="project" value="InterPro"/>
</dbReference>
<dbReference type="InterPro" id="IPR001343">
    <property type="entry name" value="Hemolysn_Ca-bd"/>
</dbReference>
<comment type="subcellular location">
    <subcellularLocation>
        <location evidence="1">Secreted</location>
    </subcellularLocation>
</comment>
<feature type="compositionally biased region" description="Low complexity" evidence="3">
    <location>
        <begin position="9"/>
        <end position="21"/>
    </location>
</feature>
<evidence type="ECO:0000313" key="5">
    <source>
        <dbReference type="Proteomes" id="UP000563524"/>
    </source>
</evidence>
<evidence type="ECO:0000313" key="4">
    <source>
        <dbReference type="EMBL" id="MBB4658466.1"/>
    </source>
</evidence>
<name>A0A840I067_9PROT</name>
<reference evidence="4 5" key="1">
    <citation type="submission" date="2020-08" db="EMBL/GenBank/DDBJ databases">
        <title>Genomic Encyclopedia of Type Strains, Phase IV (KMG-IV): sequencing the most valuable type-strain genomes for metagenomic binning, comparative biology and taxonomic classification.</title>
        <authorList>
            <person name="Goeker M."/>
        </authorList>
    </citation>
    <scope>NUCLEOTIDE SEQUENCE [LARGE SCALE GENOMIC DNA]</scope>
    <source>
        <strain evidence="4 5">DSM 102850</strain>
    </source>
</reference>
<organism evidence="4 5">
    <name type="scientific">Parvularcula dongshanensis</name>
    <dbReference type="NCBI Taxonomy" id="1173995"/>
    <lineage>
        <taxon>Bacteria</taxon>
        <taxon>Pseudomonadati</taxon>
        <taxon>Pseudomonadota</taxon>
        <taxon>Alphaproteobacteria</taxon>
        <taxon>Parvularculales</taxon>
        <taxon>Parvularculaceae</taxon>
        <taxon>Parvularcula</taxon>
    </lineage>
</organism>
<accession>A0A840I067</accession>
<sequence>MTLRRGTSGDDTLLGTTGADTIYGESGDDHLDTGPSGSSYLWESDYLYGGSGNDSLFGRSNGARLYGENGNDTITAVGALAHLDGGSGNDTLHGSNSIVSVYDRFAGLARSETFDPGAGIDTIHTGDGLDRIELYSTSLSERIVYLEDFAPGDFLMLSAPIDDEQHKWITPVELHIDGDGNGTFETKVHFTDPIDPLTLVRSIDQLGGFTYLQLVGATQYDTIGDANDNLLVGGRYADRLSAGGGNDVVEGFAGDDTLVGGAGIDVILGGDGADLIYSEDPGVSASFSSGETLVGGAGDDTIYSVTSSEPDSKRNVIHDEAGDDLLIGSDGNEFWVLGPGSDTLSAGGGWDTLVVQTGYSGRHSVSLRGGVLRSDADANVVSGVNELNIDGGGDDDFISIYSDDLRSDAIDAMTLYGMAGNDFLEVVGKGSHELINTQGADTLLGGAGNTLVEATFADTLIVTGEGRDSITFRYLGDSDAGRTTIVDFTPDDQLILYLDRDRMSVESTSSETRLLLHDDSGGSQTIEIVLVGSYDGIFSLSQPDAVGQQLISYEGTVRARGFAGGSAADDLVGSAGNDSLWGFLGDDTITGGLGGDVIHGGDGNDVIWGDGA</sequence>
<dbReference type="PANTHER" id="PTHR38340:SF1">
    <property type="entry name" value="S-LAYER PROTEIN"/>
    <property type="match status" value="1"/>
</dbReference>
<feature type="region of interest" description="Disordered" evidence="3">
    <location>
        <begin position="1"/>
        <end position="35"/>
    </location>
</feature>
<dbReference type="InterPro" id="IPR018511">
    <property type="entry name" value="Hemolysin-typ_Ca-bd_CS"/>
</dbReference>
<evidence type="ECO:0000256" key="2">
    <source>
        <dbReference type="ARBA" id="ARBA00022525"/>
    </source>
</evidence>
<dbReference type="Pfam" id="PF00353">
    <property type="entry name" value="HemolysinCabind"/>
    <property type="match status" value="10"/>
</dbReference>
<proteinExistence type="predicted"/>
<dbReference type="RefSeq" id="WP_183816314.1">
    <property type="nucleotide sequence ID" value="NZ_JACHOB010000001.1"/>
</dbReference>
<dbReference type="PROSITE" id="PS00330">
    <property type="entry name" value="HEMOLYSIN_CALCIUM"/>
    <property type="match status" value="3"/>
</dbReference>
<dbReference type="Gene3D" id="2.150.10.10">
    <property type="entry name" value="Serralysin-like metalloprotease, C-terminal"/>
    <property type="match status" value="4"/>
</dbReference>
<dbReference type="AlphaFoldDB" id="A0A840I067"/>
<keyword evidence="5" id="KW-1185">Reference proteome</keyword>
<gene>
    <name evidence="4" type="ORF">GGQ59_000966</name>
</gene>
<dbReference type="PRINTS" id="PR00313">
    <property type="entry name" value="CABNDNGRPT"/>
</dbReference>
<dbReference type="PANTHER" id="PTHR38340">
    <property type="entry name" value="S-LAYER PROTEIN"/>
    <property type="match status" value="1"/>
</dbReference>
<dbReference type="EMBL" id="JACHOB010000001">
    <property type="protein sequence ID" value="MBB4658466.1"/>
    <property type="molecule type" value="Genomic_DNA"/>
</dbReference>
<protein>
    <submittedName>
        <fullName evidence="4">Ca2+-binding RTX toxin-like protein</fullName>
    </submittedName>
</protein>
<dbReference type="SUPFAM" id="SSF51120">
    <property type="entry name" value="beta-Roll"/>
    <property type="match status" value="4"/>
</dbReference>
<evidence type="ECO:0000256" key="1">
    <source>
        <dbReference type="ARBA" id="ARBA00004613"/>
    </source>
</evidence>
<comment type="caution">
    <text evidence="4">The sequence shown here is derived from an EMBL/GenBank/DDBJ whole genome shotgun (WGS) entry which is preliminary data.</text>
</comment>
<evidence type="ECO:0000256" key="3">
    <source>
        <dbReference type="SAM" id="MobiDB-lite"/>
    </source>
</evidence>
<dbReference type="InterPro" id="IPR050557">
    <property type="entry name" value="RTX_toxin/Mannuronan_C5-epim"/>
</dbReference>
<dbReference type="Proteomes" id="UP000563524">
    <property type="component" value="Unassembled WGS sequence"/>
</dbReference>